<evidence type="ECO:0000313" key="7">
    <source>
        <dbReference type="EMBL" id="RVU33958.1"/>
    </source>
</evidence>
<evidence type="ECO:0000256" key="3">
    <source>
        <dbReference type="ARBA" id="ARBA00022660"/>
    </source>
</evidence>
<reference evidence="8" key="1">
    <citation type="submission" date="2019-01" db="EMBL/GenBank/DDBJ databases">
        <title>Gri0909 isolated from a small marine red alga.</title>
        <authorList>
            <person name="Kim J."/>
            <person name="Jeong S.E."/>
            <person name="Jeon C.O."/>
        </authorList>
    </citation>
    <scope>NUCLEOTIDE SEQUENCE [LARGE SCALE GENOMIC DNA]</scope>
    <source>
        <strain evidence="8">Gri0909</strain>
    </source>
</reference>
<keyword evidence="8" id="KW-1185">Reference proteome</keyword>
<keyword evidence="3" id="KW-0679">Respiratory chain</keyword>
<dbReference type="InterPro" id="IPR038532">
    <property type="entry name" value="NDUFS4-like_sf"/>
</dbReference>
<keyword evidence="4" id="KW-0809">Transit peptide</keyword>
<dbReference type="GO" id="GO:0022900">
    <property type="term" value="P:electron transport chain"/>
    <property type="evidence" value="ECO:0007669"/>
    <property type="project" value="InterPro"/>
</dbReference>
<dbReference type="Pfam" id="PF04800">
    <property type="entry name" value="NDUS4"/>
    <property type="match status" value="1"/>
</dbReference>
<sequence>MEVRIFKPAKTAMQSGRGKIKNWVMEFEQTDRATPDDLIGWVGSSDTRKQVSLRFDSKEEAIEYAKKHGHTYTVQEEKTRKIKPKAYADNFAYSRQEPWTH</sequence>
<proteinExistence type="predicted"/>
<evidence type="ECO:0000313" key="8">
    <source>
        <dbReference type="Proteomes" id="UP000287447"/>
    </source>
</evidence>
<comment type="subcellular location">
    <subcellularLocation>
        <location evidence="1">Membrane</location>
    </subcellularLocation>
</comment>
<keyword evidence="6" id="KW-0472">Membrane</keyword>
<evidence type="ECO:0000256" key="5">
    <source>
        <dbReference type="ARBA" id="ARBA00022982"/>
    </source>
</evidence>
<comment type="caution">
    <text evidence="7">The sequence shown here is derived from an EMBL/GenBank/DDBJ whole genome shotgun (WGS) entry which is preliminary data.</text>
</comment>
<gene>
    <name evidence="7" type="ORF">EOI86_22800</name>
</gene>
<dbReference type="PANTHER" id="PTHR12219:SF8">
    <property type="entry name" value="NADH DEHYDROGENASE [UBIQUINONE] IRON-SULFUR PROTEIN 4, MITOCHONDRIAL"/>
    <property type="match status" value="1"/>
</dbReference>
<dbReference type="Gene3D" id="3.30.160.190">
    <property type="entry name" value="atu1810 like domain"/>
    <property type="match status" value="1"/>
</dbReference>
<organism evidence="7 8">
    <name type="scientific">Hwanghaeella grinnelliae</name>
    <dbReference type="NCBI Taxonomy" id="2500179"/>
    <lineage>
        <taxon>Bacteria</taxon>
        <taxon>Pseudomonadati</taxon>
        <taxon>Pseudomonadota</taxon>
        <taxon>Alphaproteobacteria</taxon>
        <taxon>Rhodospirillales</taxon>
        <taxon>Rhodospirillaceae</taxon>
        <taxon>Hwanghaeella</taxon>
    </lineage>
</organism>
<name>A0A437QHA7_9PROT</name>
<keyword evidence="2" id="KW-0813">Transport</keyword>
<dbReference type="OrthoDB" id="9799572at2"/>
<dbReference type="Proteomes" id="UP000287447">
    <property type="component" value="Unassembled WGS sequence"/>
</dbReference>
<dbReference type="InterPro" id="IPR006885">
    <property type="entry name" value="NADH_UbQ_FeS_4_mit-like"/>
</dbReference>
<evidence type="ECO:0000256" key="4">
    <source>
        <dbReference type="ARBA" id="ARBA00022946"/>
    </source>
</evidence>
<dbReference type="PANTHER" id="PTHR12219">
    <property type="entry name" value="NADH-UBIQUINONE OXIDOREDUCTASE"/>
    <property type="match status" value="1"/>
</dbReference>
<protein>
    <recommendedName>
        <fullName evidence="9">ETC complex I subunit</fullName>
    </recommendedName>
</protein>
<dbReference type="GO" id="GO:0016020">
    <property type="term" value="C:membrane"/>
    <property type="evidence" value="ECO:0007669"/>
    <property type="project" value="UniProtKB-SubCell"/>
</dbReference>
<evidence type="ECO:0000256" key="2">
    <source>
        <dbReference type="ARBA" id="ARBA00022448"/>
    </source>
</evidence>
<dbReference type="RefSeq" id="WP_127767988.1">
    <property type="nucleotide sequence ID" value="NZ_SADE01000004.1"/>
</dbReference>
<dbReference type="AlphaFoldDB" id="A0A437QHA7"/>
<keyword evidence="5" id="KW-0249">Electron transport</keyword>
<evidence type="ECO:0008006" key="9">
    <source>
        <dbReference type="Google" id="ProtNLM"/>
    </source>
</evidence>
<accession>A0A437QHA7</accession>
<evidence type="ECO:0000256" key="1">
    <source>
        <dbReference type="ARBA" id="ARBA00004370"/>
    </source>
</evidence>
<dbReference type="EMBL" id="SADE01000004">
    <property type="protein sequence ID" value="RVU33958.1"/>
    <property type="molecule type" value="Genomic_DNA"/>
</dbReference>
<evidence type="ECO:0000256" key="6">
    <source>
        <dbReference type="ARBA" id="ARBA00023136"/>
    </source>
</evidence>